<evidence type="ECO:0000256" key="2">
    <source>
        <dbReference type="ARBA" id="ARBA00022692"/>
    </source>
</evidence>
<sequence>MKAKIKTTLVTVMLLITYAVTAQTQNFGSINYNKAINISGKQRMLSQKMSKAYLLMSKGVNNEKIKKELNSSKFIFERQLDILNQNAKNSSTKLFLKKVYRLWSEFRGIIDETASIKNSQQIMALNTELLNACHQVVQSIEMSSNYNNQFFKNNDQELIKTINISGKQRMLSQRLCLYFTAIKIFPKNKMEYQVVLDKVFDEFSDVISYLLISTYNTTEIEEEIGVVMATWEQYQANKRKFLEADFELTDVYSVTNDLTKSFNKITGLYELVAESQK</sequence>
<evidence type="ECO:0000259" key="6">
    <source>
        <dbReference type="Pfam" id="PF13675"/>
    </source>
</evidence>
<keyword evidence="2" id="KW-0812">Transmembrane</keyword>
<protein>
    <recommendedName>
        <fullName evidence="6">NarX-like N-terminal domain-containing protein</fullName>
    </recommendedName>
</protein>
<organism evidence="7 8">
    <name type="scientific">Flavivirga algicola</name>
    <dbReference type="NCBI Taxonomy" id="2729136"/>
    <lineage>
        <taxon>Bacteria</taxon>
        <taxon>Pseudomonadati</taxon>
        <taxon>Bacteroidota</taxon>
        <taxon>Flavobacteriia</taxon>
        <taxon>Flavobacteriales</taxon>
        <taxon>Flavobacteriaceae</taxon>
        <taxon>Flavivirga</taxon>
    </lineage>
</organism>
<dbReference type="Proteomes" id="UP000746690">
    <property type="component" value="Unassembled WGS sequence"/>
</dbReference>
<feature type="chain" id="PRO_5047505053" description="NarX-like N-terminal domain-containing protein" evidence="5">
    <location>
        <begin position="23"/>
        <end position="277"/>
    </location>
</feature>
<dbReference type="RefSeq" id="WP_169671076.1">
    <property type="nucleotide sequence ID" value="NZ_JABBHF010000003.1"/>
</dbReference>
<proteinExistence type="predicted"/>
<evidence type="ECO:0000256" key="4">
    <source>
        <dbReference type="ARBA" id="ARBA00023136"/>
    </source>
</evidence>
<reference evidence="7 8" key="1">
    <citation type="submission" date="2020-04" db="EMBL/GenBank/DDBJ databases">
        <title>A Flavivirga sp. nov.</title>
        <authorList>
            <person name="Sun X."/>
        </authorList>
    </citation>
    <scope>NUCLEOTIDE SEQUENCE [LARGE SCALE GENOMIC DNA]</scope>
    <source>
        <strain evidence="7 8">Y03</strain>
    </source>
</reference>
<dbReference type="EMBL" id="JABBHF010000003">
    <property type="protein sequence ID" value="NMH86975.1"/>
    <property type="molecule type" value="Genomic_DNA"/>
</dbReference>
<keyword evidence="3" id="KW-1133">Transmembrane helix</keyword>
<gene>
    <name evidence="7" type="ORF">HHX25_05625</name>
</gene>
<name>A0ABX1RVG6_9FLAO</name>
<keyword evidence="5" id="KW-0732">Signal</keyword>
<evidence type="ECO:0000256" key="1">
    <source>
        <dbReference type="ARBA" id="ARBA00004141"/>
    </source>
</evidence>
<comment type="caution">
    <text evidence="7">The sequence shown here is derived from an EMBL/GenBank/DDBJ whole genome shotgun (WGS) entry which is preliminary data.</text>
</comment>
<keyword evidence="8" id="KW-1185">Reference proteome</keyword>
<evidence type="ECO:0000256" key="3">
    <source>
        <dbReference type="ARBA" id="ARBA00022989"/>
    </source>
</evidence>
<evidence type="ECO:0000313" key="7">
    <source>
        <dbReference type="EMBL" id="NMH86975.1"/>
    </source>
</evidence>
<keyword evidence="4" id="KW-0472">Membrane</keyword>
<comment type="subcellular location">
    <subcellularLocation>
        <location evidence="1">Membrane</location>
        <topology evidence="1">Multi-pass membrane protein</topology>
    </subcellularLocation>
</comment>
<dbReference type="InterPro" id="IPR029095">
    <property type="entry name" value="NarX-like_N"/>
</dbReference>
<evidence type="ECO:0000313" key="8">
    <source>
        <dbReference type="Proteomes" id="UP000746690"/>
    </source>
</evidence>
<evidence type="ECO:0000256" key="5">
    <source>
        <dbReference type="SAM" id="SignalP"/>
    </source>
</evidence>
<accession>A0ABX1RVG6</accession>
<feature type="signal peptide" evidence="5">
    <location>
        <begin position="1"/>
        <end position="22"/>
    </location>
</feature>
<dbReference type="Pfam" id="PF13675">
    <property type="entry name" value="PilJ"/>
    <property type="match status" value="1"/>
</dbReference>
<feature type="domain" description="NarX-like N-terminal" evidence="6">
    <location>
        <begin position="33"/>
        <end position="105"/>
    </location>
</feature>